<dbReference type="Proteomes" id="UP000283509">
    <property type="component" value="Unassembled WGS sequence"/>
</dbReference>
<protein>
    <submittedName>
        <fullName evidence="2">Uncharacterized protein</fullName>
    </submittedName>
</protein>
<evidence type="ECO:0000313" key="2">
    <source>
        <dbReference type="EMBL" id="ROT71117.1"/>
    </source>
</evidence>
<sequence length="157" mass="17079">MVTFPEKVNNALVKAGLQPVTVKSVMGFYMPLKGSMAYVMLSTQMFTPELYENFKFIVIPQYISLTNACLVNSMLGTGLFIYTRPHLASASPKDKVIFCAFGSVMFNLGSMLLWALGRTVAPESPALRTVIGTAGAVGALYLGKKYVDFVDSKEKAS</sequence>
<keyword evidence="3" id="KW-1185">Reference proteome</keyword>
<dbReference type="AlphaFoldDB" id="A0A423T3N6"/>
<name>A0A423T3N6_PENVA</name>
<gene>
    <name evidence="2" type="ORF">C7M84_010584</name>
</gene>
<evidence type="ECO:0000313" key="3">
    <source>
        <dbReference type="Proteomes" id="UP000283509"/>
    </source>
</evidence>
<proteinExistence type="predicted"/>
<accession>A0A423T3N6</accession>
<feature type="transmembrane region" description="Helical" evidence="1">
    <location>
        <begin position="62"/>
        <end position="83"/>
    </location>
</feature>
<keyword evidence="1" id="KW-0472">Membrane</keyword>
<reference evidence="2 3" key="1">
    <citation type="submission" date="2018-04" db="EMBL/GenBank/DDBJ databases">
        <authorList>
            <person name="Zhang X."/>
            <person name="Yuan J."/>
            <person name="Li F."/>
            <person name="Xiang J."/>
        </authorList>
    </citation>
    <scope>NUCLEOTIDE SEQUENCE [LARGE SCALE GENOMIC DNA]</scope>
    <source>
        <tissue evidence="2">Muscle</tissue>
    </source>
</reference>
<comment type="caution">
    <text evidence="2">The sequence shown here is derived from an EMBL/GenBank/DDBJ whole genome shotgun (WGS) entry which is preliminary data.</text>
</comment>
<dbReference type="PANTHER" id="PTHR38640:SF1">
    <property type="entry name" value="GEO09659P1"/>
    <property type="match status" value="1"/>
</dbReference>
<dbReference type="OrthoDB" id="5915502at2759"/>
<keyword evidence="1" id="KW-1133">Transmembrane helix</keyword>
<organism evidence="2 3">
    <name type="scientific">Penaeus vannamei</name>
    <name type="common">Whiteleg shrimp</name>
    <name type="synonym">Litopenaeus vannamei</name>
    <dbReference type="NCBI Taxonomy" id="6689"/>
    <lineage>
        <taxon>Eukaryota</taxon>
        <taxon>Metazoa</taxon>
        <taxon>Ecdysozoa</taxon>
        <taxon>Arthropoda</taxon>
        <taxon>Crustacea</taxon>
        <taxon>Multicrustacea</taxon>
        <taxon>Malacostraca</taxon>
        <taxon>Eumalacostraca</taxon>
        <taxon>Eucarida</taxon>
        <taxon>Decapoda</taxon>
        <taxon>Dendrobranchiata</taxon>
        <taxon>Penaeoidea</taxon>
        <taxon>Penaeidae</taxon>
        <taxon>Penaeus</taxon>
    </lineage>
</organism>
<keyword evidence="1" id="KW-0812">Transmembrane</keyword>
<dbReference type="PANTHER" id="PTHR38640">
    <property type="entry name" value="GEO09659P1"/>
    <property type="match status" value="1"/>
</dbReference>
<reference evidence="2 3" key="2">
    <citation type="submission" date="2019-01" db="EMBL/GenBank/DDBJ databases">
        <title>The decoding of complex shrimp genome reveals the adaptation for benthos swimmer, frequently molting mechanism and breeding impact on genome.</title>
        <authorList>
            <person name="Sun Y."/>
            <person name="Gao Y."/>
            <person name="Yu Y."/>
        </authorList>
    </citation>
    <scope>NUCLEOTIDE SEQUENCE [LARGE SCALE GENOMIC DNA]</scope>
    <source>
        <tissue evidence="2">Muscle</tissue>
    </source>
</reference>
<feature type="transmembrane region" description="Helical" evidence="1">
    <location>
        <begin position="95"/>
        <end position="114"/>
    </location>
</feature>
<evidence type="ECO:0000256" key="1">
    <source>
        <dbReference type="SAM" id="Phobius"/>
    </source>
</evidence>
<dbReference type="EMBL" id="QCYY01002342">
    <property type="protein sequence ID" value="ROT71117.1"/>
    <property type="molecule type" value="Genomic_DNA"/>
</dbReference>
<feature type="transmembrane region" description="Helical" evidence="1">
    <location>
        <begin position="126"/>
        <end position="143"/>
    </location>
</feature>